<evidence type="ECO:0000256" key="2">
    <source>
        <dbReference type="HAMAP-Rule" id="MF_00163"/>
    </source>
</evidence>
<comment type="function">
    <text evidence="2">Removes the formyl group from the N-terminal Met of newly synthesized proteins. Requires at least a dipeptide for an efficient rate of reaction. N-terminal L-methionine is a prerequisite for activity but the enzyme has broad specificity at other positions.</text>
</comment>
<keyword evidence="2" id="KW-0408">Iron</keyword>
<comment type="catalytic activity">
    <reaction evidence="2">
        <text>N-terminal N-formyl-L-methionyl-[peptide] + H2O = N-terminal L-methionyl-[peptide] + formate</text>
        <dbReference type="Rhea" id="RHEA:24420"/>
        <dbReference type="Rhea" id="RHEA-COMP:10639"/>
        <dbReference type="Rhea" id="RHEA-COMP:10640"/>
        <dbReference type="ChEBI" id="CHEBI:15377"/>
        <dbReference type="ChEBI" id="CHEBI:15740"/>
        <dbReference type="ChEBI" id="CHEBI:49298"/>
        <dbReference type="ChEBI" id="CHEBI:64731"/>
        <dbReference type="EC" id="3.5.1.88"/>
    </reaction>
</comment>
<keyword evidence="4" id="KW-1185">Reference proteome</keyword>
<organism evidence="3 4">
    <name type="scientific">Dethiosulfatibacter aminovorans DSM 17477</name>
    <dbReference type="NCBI Taxonomy" id="1121476"/>
    <lineage>
        <taxon>Bacteria</taxon>
        <taxon>Bacillati</taxon>
        <taxon>Bacillota</taxon>
        <taxon>Tissierellia</taxon>
        <taxon>Dethiosulfatibacter</taxon>
    </lineage>
</organism>
<evidence type="ECO:0000256" key="1">
    <source>
        <dbReference type="ARBA" id="ARBA00010759"/>
    </source>
</evidence>
<dbReference type="OrthoDB" id="9784988at2"/>
<dbReference type="EC" id="3.5.1.88" evidence="2"/>
<keyword evidence="2" id="KW-0648">Protein biosynthesis</keyword>
<feature type="binding site" evidence="2">
    <location>
        <position position="135"/>
    </location>
    <ligand>
        <name>Fe cation</name>
        <dbReference type="ChEBI" id="CHEBI:24875"/>
    </ligand>
</feature>
<dbReference type="InterPro" id="IPR036821">
    <property type="entry name" value="Peptide_deformylase_sf"/>
</dbReference>
<dbReference type="EMBL" id="FQZL01000016">
    <property type="protein sequence ID" value="SHJ30936.1"/>
    <property type="molecule type" value="Genomic_DNA"/>
</dbReference>
<dbReference type="InterPro" id="IPR023635">
    <property type="entry name" value="Peptide_deformylase"/>
</dbReference>
<gene>
    <name evidence="2" type="primary">def</name>
    <name evidence="3" type="ORF">SAMN02745751_02237</name>
</gene>
<dbReference type="PANTHER" id="PTHR10458">
    <property type="entry name" value="PEPTIDE DEFORMYLASE"/>
    <property type="match status" value="1"/>
</dbReference>
<dbReference type="PIRSF" id="PIRSF004749">
    <property type="entry name" value="Pep_def"/>
    <property type="match status" value="1"/>
</dbReference>
<feature type="active site" evidence="2">
    <location>
        <position position="136"/>
    </location>
</feature>
<accession>A0A1M6I964</accession>
<reference evidence="3 4" key="1">
    <citation type="submission" date="2016-11" db="EMBL/GenBank/DDBJ databases">
        <authorList>
            <person name="Jaros S."/>
            <person name="Januszkiewicz K."/>
            <person name="Wedrychowicz H."/>
        </authorList>
    </citation>
    <scope>NUCLEOTIDE SEQUENCE [LARGE SCALE GENOMIC DNA]</scope>
    <source>
        <strain evidence="3 4">DSM 17477</strain>
    </source>
</reference>
<name>A0A1M6I964_9FIRM</name>
<dbReference type="SUPFAM" id="SSF56420">
    <property type="entry name" value="Peptide deformylase"/>
    <property type="match status" value="1"/>
</dbReference>
<dbReference type="RefSeq" id="WP_073049667.1">
    <property type="nucleotide sequence ID" value="NZ_FQZL01000016.1"/>
</dbReference>
<dbReference type="HAMAP" id="MF_00163">
    <property type="entry name" value="Pep_deformylase"/>
    <property type="match status" value="1"/>
</dbReference>
<keyword evidence="2" id="KW-0479">Metal-binding</keyword>
<comment type="cofactor">
    <cofactor evidence="2">
        <name>Fe(2+)</name>
        <dbReference type="ChEBI" id="CHEBI:29033"/>
    </cofactor>
    <text evidence="2">Binds 1 Fe(2+) ion.</text>
</comment>
<dbReference type="CDD" id="cd00487">
    <property type="entry name" value="Pep_deformylase"/>
    <property type="match status" value="1"/>
</dbReference>
<dbReference type="GO" id="GO:0006412">
    <property type="term" value="P:translation"/>
    <property type="evidence" value="ECO:0007669"/>
    <property type="project" value="UniProtKB-UniRule"/>
</dbReference>
<dbReference type="STRING" id="1121476.SAMN02745751_02237"/>
<dbReference type="AlphaFoldDB" id="A0A1M6I964"/>
<dbReference type="PANTHER" id="PTHR10458:SF22">
    <property type="entry name" value="PEPTIDE DEFORMYLASE"/>
    <property type="match status" value="1"/>
</dbReference>
<dbReference type="Proteomes" id="UP000184052">
    <property type="component" value="Unassembled WGS sequence"/>
</dbReference>
<sequence>MIREIMLLGDERLYQKSVECRKEDLDEIKKVAGDLHDTMMDFREKYGSGRAIAAPQIGYFKRLIYMNTGTPTIMINPVLEFESEEKMEVMDDCMCFPGLLVKVLRYKRCRLVYMDENWERKTMDLEDDLSELIQHEYDHLDGILATMRVVDNKSFFYK</sequence>
<feature type="binding site" evidence="2">
    <location>
        <position position="93"/>
    </location>
    <ligand>
        <name>Fe cation</name>
        <dbReference type="ChEBI" id="CHEBI:24875"/>
    </ligand>
</feature>
<dbReference type="Gene3D" id="3.90.45.10">
    <property type="entry name" value="Peptide deformylase"/>
    <property type="match status" value="1"/>
</dbReference>
<protein>
    <recommendedName>
        <fullName evidence="2">Peptide deformylase</fullName>
        <shortName evidence="2">PDF</shortName>
        <ecNumber evidence="2">3.5.1.88</ecNumber>
    </recommendedName>
    <alternativeName>
        <fullName evidence="2">Polypeptide deformylase</fullName>
    </alternativeName>
</protein>
<comment type="similarity">
    <text evidence="1 2">Belongs to the polypeptide deformylase family.</text>
</comment>
<evidence type="ECO:0000313" key="4">
    <source>
        <dbReference type="Proteomes" id="UP000184052"/>
    </source>
</evidence>
<evidence type="ECO:0000313" key="3">
    <source>
        <dbReference type="EMBL" id="SHJ30936.1"/>
    </source>
</evidence>
<feature type="binding site" evidence="2">
    <location>
        <position position="139"/>
    </location>
    <ligand>
        <name>Fe cation</name>
        <dbReference type="ChEBI" id="CHEBI:24875"/>
    </ligand>
</feature>
<dbReference type="GO" id="GO:0046872">
    <property type="term" value="F:metal ion binding"/>
    <property type="evidence" value="ECO:0007669"/>
    <property type="project" value="UniProtKB-KW"/>
</dbReference>
<dbReference type="PRINTS" id="PR01576">
    <property type="entry name" value="PDEFORMYLASE"/>
</dbReference>
<keyword evidence="2" id="KW-0378">Hydrolase</keyword>
<dbReference type="GO" id="GO:0042586">
    <property type="term" value="F:peptide deformylase activity"/>
    <property type="evidence" value="ECO:0007669"/>
    <property type="project" value="UniProtKB-UniRule"/>
</dbReference>
<dbReference type="Pfam" id="PF01327">
    <property type="entry name" value="Pep_deformylase"/>
    <property type="match status" value="1"/>
</dbReference>
<proteinExistence type="inferred from homology"/>